<gene>
    <name evidence="1" type="ORF">DYB34_010801</name>
</gene>
<sequence>MVLRWRCKESHITSSTRHGLKATMGGQGRKSMIPFKGDIIAYMNERRDNNKFVRVFHLMQWIRRNQKPWLVSYIEAKKSHSGYESLRCMLLRFCTRNRFRHRKACVSKLSQEVLDSVWLGYAVYFHTKYAAYPKHTILNADETGHPGVPG</sequence>
<proteinExistence type="predicted"/>
<name>A0A418BLA3_APHAT</name>
<evidence type="ECO:0000313" key="1">
    <source>
        <dbReference type="EMBL" id="RHY45891.1"/>
    </source>
</evidence>
<protein>
    <submittedName>
        <fullName evidence="1">Uncharacterized protein</fullName>
    </submittedName>
</protein>
<dbReference type="EMBL" id="QUTB01007458">
    <property type="protein sequence ID" value="RHY45891.1"/>
    <property type="molecule type" value="Genomic_DNA"/>
</dbReference>
<dbReference type="VEuPathDB" id="FungiDB:H257_12088"/>
<dbReference type="Proteomes" id="UP000283543">
    <property type="component" value="Unassembled WGS sequence"/>
</dbReference>
<evidence type="ECO:0000313" key="2">
    <source>
        <dbReference type="Proteomes" id="UP000283543"/>
    </source>
</evidence>
<accession>A0A418BLA3</accession>
<comment type="caution">
    <text evidence="1">The sequence shown here is derived from an EMBL/GenBank/DDBJ whole genome shotgun (WGS) entry which is preliminary data.</text>
</comment>
<organism evidence="1 2">
    <name type="scientific">Aphanomyces astaci</name>
    <name type="common">Crayfish plague agent</name>
    <dbReference type="NCBI Taxonomy" id="112090"/>
    <lineage>
        <taxon>Eukaryota</taxon>
        <taxon>Sar</taxon>
        <taxon>Stramenopiles</taxon>
        <taxon>Oomycota</taxon>
        <taxon>Saprolegniomycetes</taxon>
        <taxon>Saprolegniales</taxon>
        <taxon>Verrucalvaceae</taxon>
        <taxon>Aphanomyces</taxon>
    </lineage>
</organism>
<reference evidence="1 2" key="1">
    <citation type="submission" date="2018-08" db="EMBL/GenBank/DDBJ databases">
        <title>Aphanomyces genome sequencing and annotation.</title>
        <authorList>
            <person name="Minardi D."/>
            <person name="Oidtmann B."/>
            <person name="Van Der Giezen M."/>
            <person name="Studholme D.J."/>
        </authorList>
    </citation>
    <scope>NUCLEOTIDE SEQUENCE [LARGE SCALE GENOMIC DNA]</scope>
    <source>
        <strain evidence="1 2">Si</strain>
    </source>
</reference>
<dbReference type="AlphaFoldDB" id="A0A418BLA3"/>